<dbReference type="EMBL" id="VSSQ01081612">
    <property type="protein sequence ID" value="MPN30480.1"/>
    <property type="molecule type" value="Genomic_DNA"/>
</dbReference>
<accession>A0A645GVV2</accession>
<organism evidence="1">
    <name type="scientific">bioreactor metagenome</name>
    <dbReference type="NCBI Taxonomy" id="1076179"/>
    <lineage>
        <taxon>unclassified sequences</taxon>
        <taxon>metagenomes</taxon>
        <taxon>ecological metagenomes</taxon>
    </lineage>
</organism>
<gene>
    <name evidence="1" type="ORF">SDC9_177951</name>
</gene>
<dbReference type="AlphaFoldDB" id="A0A645GVV2"/>
<name>A0A645GVV2_9ZZZZ</name>
<comment type="caution">
    <text evidence="1">The sequence shown here is derived from an EMBL/GenBank/DDBJ whole genome shotgun (WGS) entry which is preliminary data.</text>
</comment>
<reference evidence="1" key="1">
    <citation type="submission" date="2019-08" db="EMBL/GenBank/DDBJ databases">
        <authorList>
            <person name="Kucharzyk K."/>
            <person name="Murdoch R.W."/>
            <person name="Higgins S."/>
            <person name="Loffler F."/>
        </authorList>
    </citation>
    <scope>NUCLEOTIDE SEQUENCE</scope>
</reference>
<evidence type="ECO:0000313" key="1">
    <source>
        <dbReference type="EMBL" id="MPN30480.1"/>
    </source>
</evidence>
<protein>
    <submittedName>
        <fullName evidence="1">Uncharacterized protein</fullName>
    </submittedName>
</protein>
<proteinExistence type="predicted"/>
<sequence>MQHGGGFKDRIDGREPARPVKQFLCENMAMPAAKDMQKAVILQRVRHDRTRLVDFSPFLREDRREHAIHSFLILLNKHILPPGKVIVP</sequence>